<dbReference type="PANTHER" id="PTHR24222:SF85">
    <property type="entry name" value="ABC TRANSMEMBRANE TYPE-1 DOMAIN-CONTAINING PROTEIN"/>
    <property type="match status" value="1"/>
</dbReference>
<dbReference type="Gene3D" id="1.20.1560.10">
    <property type="entry name" value="ABC transporter type 1, transmembrane domain"/>
    <property type="match status" value="2"/>
</dbReference>
<feature type="transmembrane region" description="Helical" evidence="6">
    <location>
        <begin position="48"/>
        <end position="75"/>
    </location>
</feature>
<comment type="subcellular location">
    <subcellularLocation>
        <location evidence="1">Membrane</location>
        <topology evidence="1">Multi-pass membrane protein</topology>
    </subcellularLocation>
</comment>
<feature type="transmembrane region" description="Helical" evidence="6">
    <location>
        <begin position="164"/>
        <end position="181"/>
    </location>
</feature>
<dbReference type="RefSeq" id="XP_009539292.1">
    <property type="nucleotide sequence ID" value="XM_009540997.1"/>
</dbReference>
<evidence type="ECO:0000313" key="9">
    <source>
        <dbReference type="Proteomes" id="UP000002640"/>
    </source>
</evidence>
<dbReference type="GO" id="GO:0140359">
    <property type="term" value="F:ABC-type transporter activity"/>
    <property type="evidence" value="ECO:0007669"/>
    <property type="project" value="InterPro"/>
</dbReference>
<keyword evidence="9" id="KW-1185">Reference proteome</keyword>
<gene>
    <name evidence="8" type="ORF">PHYSODRAFT_342514</name>
</gene>
<dbReference type="AlphaFoldDB" id="G5AGU1"/>
<feature type="compositionally biased region" description="Polar residues" evidence="5">
    <location>
        <begin position="1"/>
        <end position="14"/>
    </location>
</feature>
<evidence type="ECO:0000256" key="1">
    <source>
        <dbReference type="ARBA" id="ARBA00004141"/>
    </source>
</evidence>
<dbReference type="KEGG" id="psoj:PHYSODRAFT_342514"/>
<evidence type="ECO:0000256" key="6">
    <source>
        <dbReference type="SAM" id="Phobius"/>
    </source>
</evidence>
<organism evidence="8 9">
    <name type="scientific">Phytophthora sojae (strain P6497)</name>
    <name type="common">Soybean stem and root rot agent</name>
    <name type="synonym">Phytophthora megasperma f. sp. glycines</name>
    <dbReference type="NCBI Taxonomy" id="1094619"/>
    <lineage>
        <taxon>Eukaryota</taxon>
        <taxon>Sar</taxon>
        <taxon>Stramenopiles</taxon>
        <taxon>Oomycota</taxon>
        <taxon>Peronosporomycetes</taxon>
        <taxon>Peronosporales</taxon>
        <taxon>Peronosporaceae</taxon>
        <taxon>Phytophthora</taxon>
    </lineage>
</organism>
<proteinExistence type="predicted"/>
<evidence type="ECO:0000256" key="3">
    <source>
        <dbReference type="ARBA" id="ARBA00022989"/>
    </source>
</evidence>
<protein>
    <recommendedName>
        <fullName evidence="7">ABC transmembrane type-1 domain-containing protein</fullName>
    </recommendedName>
</protein>
<dbReference type="InterPro" id="IPR011527">
    <property type="entry name" value="ABC1_TM_dom"/>
</dbReference>
<dbReference type="SMR" id="G5AGU1"/>
<dbReference type="InterPro" id="IPR039421">
    <property type="entry name" value="Type_1_exporter"/>
</dbReference>
<sequence length="223" mass="24375">MRVNTPSYGTSSDSGAKEPDLRHEMVHDGPTSFNFSNLYRYATTLDKVLLAVGIVTTGANGALFPLMAIVFGDVLTGFTTTPVDMDKVNSAALDYLYITIFLFITDYVSWYDAHDALQLSSRLTGNTVRIRDGMGHKLGDSLRYSIQFVVGFIIGSAHGWNITLVMACVMLVMALSLNWMIKTFTIMSDFAQKVYAEAGSVAKETLGSIRTVASLNGEQKAIE</sequence>
<dbReference type="InterPro" id="IPR036640">
    <property type="entry name" value="ABC1_TM_sf"/>
</dbReference>
<keyword evidence="4 6" id="KW-0472">Membrane</keyword>
<name>G5AGU1_PHYSP</name>
<dbReference type="GO" id="GO:0005524">
    <property type="term" value="F:ATP binding"/>
    <property type="evidence" value="ECO:0007669"/>
    <property type="project" value="InterPro"/>
</dbReference>
<feature type="region of interest" description="Disordered" evidence="5">
    <location>
        <begin position="1"/>
        <end position="23"/>
    </location>
</feature>
<dbReference type="PROSITE" id="PS50929">
    <property type="entry name" value="ABC_TM1F"/>
    <property type="match status" value="1"/>
</dbReference>
<evidence type="ECO:0000256" key="4">
    <source>
        <dbReference type="ARBA" id="ARBA00023136"/>
    </source>
</evidence>
<dbReference type="InParanoid" id="G5AGU1"/>
<dbReference type="Proteomes" id="UP000002640">
    <property type="component" value="Unassembled WGS sequence"/>
</dbReference>
<dbReference type="SUPFAM" id="SSF90123">
    <property type="entry name" value="ABC transporter transmembrane region"/>
    <property type="match status" value="1"/>
</dbReference>
<dbReference type="Pfam" id="PF00664">
    <property type="entry name" value="ABC_membrane"/>
    <property type="match status" value="1"/>
</dbReference>
<keyword evidence="3 6" id="KW-1133">Transmembrane helix</keyword>
<dbReference type="GO" id="GO:0016020">
    <property type="term" value="C:membrane"/>
    <property type="evidence" value="ECO:0007669"/>
    <property type="project" value="UniProtKB-SubCell"/>
</dbReference>
<dbReference type="GeneID" id="20648306"/>
<dbReference type="PANTHER" id="PTHR24222">
    <property type="entry name" value="ABC TRANSPORTER B FAMILY"/>
    <property type="match status" value="1"/>
</dbReference>
<evidence type="ECO:0000256" key="5">
    <source>
        <dbReference type="SAM" id="MobiDB-lite"/>
    </source>
</evidence>
<evidence type="ECO:0000259" key="7">
    <source>
        <dbReference type="PROSITE" id="PS50929"/>
    </source>
</evidence>
<evidence type="ECO:0000256" key="2">
    <source>
        <dbReference type="ARBA" id="ARBA00022692"/>
    </source>
</evidence>
<dbReference type="OMA" id="NNDACAY"/>
<feature type="non-terminal residue" evidence="8">
    <location>
        <position position="223"/>
    </location>
</feature>
<keyword evidence="2 6" id="KW-0812">Transmembrane</keyword>
<accession>G5AGU1</accession>
<evidence type="ECO:0000313" key="8">
    <source>
        <dbReference type="EMBL" id="EGZ05371.1"/>
    </source>
</evidence>
<dbReference type="EMBL" id="JH159167">
    <property type="protein sequence ID" value="EGZ05371.1"/>
    <property type="molecule type" value="Genomic_DNA"/>
</dbReference>
<reference evidence="8 9" key="1">
    <citation type="journal article" date="2006" name="Science">
        <title>Phytophthora genome sequences uncover evolutionary origins and mechanisms of pathogenesis.</title>
        <authorList>
            <person name="Tyler B.M."/>
            <person name="Tripathy S."/>
            <person name="Zhang X."/>
            <person name="Dehal P."/>
            <person name="Jiang R.H."/>
            <person name="Aerts A."/>
            <person name="Arredondo F.D."/>
            <person name="Baxter L."/>
            <person name="Bensasson D."/>
            <person name="Beynon J.L."/>
            <person name="Chapman J."/>
            <person name="Damasceno C.M."/>
            <person name="Dorrance A.E."/>
            <person name="Dou D."/>
            <person name="Dickerman A.W."/>
            <person name="Dubchak I.L."/>
            <person name="Garbelotto M."/>
            <person name="Gijzen M."/>
            <person name="Gordon S.G."/>
            <person name="Govers F."/>
            <person name="Grunwald N.J."/>
            <person name="Huang W."/>
            <person name="Ivors K.L."/>
            <person name="Jones R.W."/>
            <person name="Kamoun S."/>
            <person name="Krampis K."/>
            <person name="Lamour K.H."/>
            <person name="Lee M.K."/>
            <person name="McDonald W.H."/>
            <person name="Medina M."/>
            <person name="Meijer H.J."/>
            <person name="Nordberg E.K."/>
            <person name="Maclean D.J."/>
            <person name="Ospina-Giraldo M.D."/>
            <person name="Morris P.F."/>
            <person name="Phuntumart V."/>
            <person name="Putnam N.H."/>
            <person name="Rash S."/>
            <person name="Rose J.K."/>
            <person name="Sakihama Y."/>
            <person name="Salamov A.A."/>
            <person name="Savidor A."/>
            <person name="Scheuring C.F."/>
            <person name="Smith B.M."/>
            <person name="Sobral B.W."/>
            <person name="Terry A."/>
            <person name="Torto-Alalibo T.A."/>
            <person name="Win J."/>
            <person name="Xu Z."/>
            <person name="Zhang H."/>
            <person name="Grigoriev I.V."/>
            <person name="Rokhsar D.S."/>
            <person name="Boore J.L."/>
        </authorList>
    </citation>
    <scope>NUCLEOTIDE SEQUENCE [LARGE SCALE GENOMIC DNA]</scope>
    <source>
        <strain evidence="8 9">P6497</strain>
    </source>
</reference>
<feature type="domain" description="ABC transmembrane type-1" evidence="7">
    <location>
        <begin position="108"/>
        <end position="223"/>
    </location>
</feature>
<feature type="transmembrane region" description="Helical" evidence="6">
    <location>
        <begin position="95"/>
        <end position="113"/>
    </location>
</feature>